<dbReference type="EMBL" id="GEDC01012974">
    <property type="protein sequence ID" value="JAS24324.1"/>
    <property type="molecule type" value="Transcribed_RNA"/>
</dbReference>
<reference evidence="4" key="1">
    <citation type="submission" date="2015-12" db="EMBL/GenBank/DDBJ databases">
        <title>De novo transcriptome assembly of four potential Pierce s Disease insect vectors from Arizona vineyards.</title>
        <authorList>
            <person name="Tassone E.E."/>
        </authorList>
    </citation>
    <scope>NUCLEOTIDE SEQUENCE</scope>
</reference>
<keyword evidence="1" id="KW-0489">Methyltransferase</keyword>
<keyword evidence="2" id="KW-0808">Transferase</keyword>
<dbReference type="InterPro" id="IPR051052">
    <property type="entry name" value="Diverse_substrate_MTase"/>
</dbReference>
<evidence type="ECO:0000313" key="4">
    <source>
        <dbReference type="EMBL" id="JAS24324.1"/>
    </source>
</evidence>
<proteinExistence type="predicted"/>
<dbReference type="GO" id="GO:0008168">
    <property type="term" value="F:methyltransferase activity"/>
    <property type="evidence" value="ECO:0007669"/>
    <property type="project" value="UniProtKB-KW"/>
</dbReference>
<dbReference type="EMBL" id="GEDC01022401">
    <property type="protein sequence ID" value="JAS14897.1"/>
    <property type="molecule type" value="Transcribed_RNA"/>
</dbReference>
<evidence type="ECO:0000313" key="3">
    <source>
        <dbReference type="EMBL" id="JAS14897.1"/>
    </source>
</evidence>
<sequence>MCFKIVMNKYMPDESKLAYFKSYNEPQFFQFPFSSEPAKRLTFSNEVKITSISDIVGYAGTSSTYQYYQNHEGDIQAAEVLKQLEMDFMKAVKSEGVLALYGYNFPQIKLNGVSLSSIFENCFKIVMNKYMPDESKLAYFKSYNEPQFFQFPFSSEPAKRLTFSNEVKITSISDIVGYAGTSSTYQYYQNHEGDIQAAEVLKQLEMDFMKAVKSDGVPEETYVETVFPYFLLLGRKNI</sequence>
<dbReference type="GO" id="GO:0032259">
    <property type="term" value="P:methylation"/>
    <property type="evidence" value="ECO:0007669"/>
    <property type="project" value="UniProtKB-KW"/>
</dbReference>
<dbReference type="PANTHER" id="PTHR44942:SF4">
    <property type="entry name" value="METHYLTRANSFERASE TYPE 11 DOMAIN-CONTAINING PROTEIN"/>
    <property type="match status" value="1"/>
</dbReference>
<dbReference type="Gene3D" id="3.40.50.150">
    <property type="entry name" value="Vaccinia Virus protein VP39"/>
    <property type="match status" value="1"/>
</dbReference>
<gene>
    <name evidence="4" type="ORF">g.12411</name>
    <name evidence="3" type="ORF">g.12416</name>
</gene>
<dbReference type="AlphaFoldDB" id="A0A1B6DF49"/>
<organism evidence="4">
    <name type="scientific">Clastoptera arizonana</name>
    <name type="common">Arizona spittle bug</name>
    <dbReference type="NCBI Taxonomy" id="38151"/>
    <lineage>
        <taxon>Eukaryota</taxon>
        <taxon>Metazoa</taxon>
        <taxon>Ecdysozoa</taxon>
        <taxon>Arthropoda</taxon>
        <taxon>Hexapoda</taxon>
        <taxon>Insecta</taxon>
        <taxon>Pterygota</taxon>
        <taxon>Neoptera</taxon>
        <taxon>Paraneoptera</taxon>
        <taxon>Hemiptera</taxon>
        <taxon>Auchenorrhyncha</taxon>
        <taxon>Cercopoidea</taxon>
        <taxon>Clastopteridae</taxon>
        <taxon>Clastoptera</taxon>
    </lineage>
</organism>
<evidence type="ECO:0000256" key="1">
    <source>
        <dbReference type="ARBA" id="ARBA00022603"/>
    </source>
</evidence>
<evidence type="ECO:0000256" key="2">
    <source>
        <dbReference type="ARBA" id="ARBA00022679"/>
    </source>
</evidence>
<accession>A0A1B6DF49</accession>
<protein>
    <submittedName>
        <fullName evidence="4">Uncharacterized protein</fullName>
    </submittedName>
</protein>
<dbReference type="InterPro" id="IPR029063">
    <property type="entry name" value="SAM-dependent_MTases_sf"/>
</dbReference>
<dbReference type="PANTHER" id="PTHR44942">
    <property type="entry name" value="METHYLTRANSF_11 DOMAIN-CONTAINING PROTEIN"/>
    <property type="match status" value="1"/>
</dbReference>
<name>A0A1B6DF49_9HEMI</name>